<name>A0A1L9B8B2_9BACT</name>
<reference evidence="3 4" key="2">
    <citation type="submission" date="2016-12" db="EMBL/GenBank/DDBJ databases">
        <title>Draft Genome Sequence of Cystobacter ferrugineus Strain Cbfe23.</title>
        <authorList>
            <person name="Akbar S."/>
            <person name="Dowd S.E."/>
            <person name="Stevens D.C."/>
        </authorList>
    </citation>
    <scope>NUCLEOTIDE SEQUENCE [LARGE SCALE GENOMIC DNA]</scope>
    <source>
        <strain evidence="3 4">Cbfe23</strain>
    </source>
</reference>
<dbReference type="PANTHER" id="PTHR36509:SF2">
    <property type="entry name" value="BLL3101 PROTEIN"/>
    <property type="match status" value="1"/>
</dbReference>
<dbReference type="InterPro" id="IPR010679">
    <property type="entry name" value="DUF1254"/>
</dbReference>
<feature type="domain" description="DUF1254" evidence="2">
    <location>
        <begin position="32"/>
        <end position="162"/>
    </location>
</feature>
<dbReference type="Gene3D" id="2.60.40.1610">
    <property type="entry name" value="Domain of unknown function DUF1254"/>
    <property type="match status" value="1"/>
</dbReference>
<protein>
    <recommendedName>
        <fullName evidence="5">DUF1254 domain-containing protein</fullName>
    </recommendedName>
</protein>
<reference evidence="4" key="1">
    <citation type="submission" date="2016-11" db="EMBL/GenBank/DDBJ databases">
        <authorList>
            <person name="Shukria A."/>
            <person name="Stevens D.C."/>
        </authorList>
    </citation>
    <scope>NUCLEOTIDE SEQUENCE [LARGE SCALE GENOMIC DNA]</scope>
    <source>
        <strain evidence="4">Cbfe23</strain>
    </source>
</reference>
<evidence type="ECO:0000259" key="2">
    <source>
        <dbReference type="Pfam" id="PF06863"/>
    </source>
</evidence>
<dbReference type="Proteomes" id="UP000182229">
    <property type="component" value="Unassembled WGS sequence"/>
</dbReference>
<feature type="domain" description="DUF1214" evidence="1">
    <location>
        <begin position="306"/>
        <end position="413"/>
    </location>
</feature>
<accession>A0A1L9B8B2</accession>
<dbReference type="SUPFAM" id="SSF160935">
    <property type="entry name" value="VPA0735-like"/>
    <property type="match status" value="1"/>
</dbReference>
<dbReference type="InterPro" id="IPR037050">
    <property type="entry name" value="DUF1254_sf"/>
</dbReference>
<sequence length="430" mass="47473">MSPVFYPLITMDITRRVTTNVPAGVKAGMGPMNQFHHIRAFPTAAFREVVRPNFDTLYSSAWLDLTQEPMIVSAPNTGGRYYLLPMLDMWSDVFAVPGKRTSGTRAGSWAVVPKGWTGTLPEGVERIEAPTPYVWLIGRTQTNGPKDYEAVHEVQNGYTITPLSQWGKKAGPPARFVADPSIDMKTPPLVQVDTLPAAKYFSYGAELMKQNPPHLTDWSQLARLKRIGIEPGKSFSFENATPEVRAALERATVDGLELMQEKAPTLARIVNGWQMNTETMGVYGNDYLKRAIVARIGLGANQPEDAIYPRCVSDAHGNPLTGENKYVLHFSKEELPPVEAFWSVTMYDAQGFPVDNELNRYAIGDRDALKLNADGSLDIYIQAGSPGADKESNWLPSPARGPLGVTMRLYAPEAQALDGRWAPPPVRKVK</sequence>
<evidence type="ECO:0000313" key="3">
    <source>
        <dbReference type="EMBL" id="OJH38495.1"/>
    </source>
</evidence>
<keyword evidence="4" id="KW-1185">Reference proteome</keyword>
<dbReference type="Pfam" id="PF06863">
    <property type="entry name" value="DUF1254"/>
    <property type="match status" value="1"/>
</dbReference>
<dbReference type="InterPro" id="IPR010621">
    <property type="entry name" value="DUF1214"/>
</dbReference>
<organism evidence="3 4">
    <name type="scientific">Cystobacter ferrugineus</name>
    <dbReference type="NCBI Taxonomy" id="83449"/>
    <lineage>
        <taxon>Bacteria</taxon>
        <taxon>Pseudomonadati</taxon>
        <taxon>Myxococcota</taxon>
        <taxon>Myxococcia</taxon>
        <taxon>Myxococcales</taxon>
        <taxon>Cystobacterineae</taxon>
        <taxon>Archangiaceae</taxon>
        <taxon>Cystobacter</taxon>
    </lineage>
</organism>
<dbReference type="Pfam" id="PF06742">
    <property type="entry name" value="DUF1214"/>
    <property type="match status" value="1"/>
</dbReference>
<dbReference type="Gene3D" id="2.60.120.600">
    <property type="entry name" value="Domain of unknown function DUF1214, C-terminal domain"/>
    <property type="match status" value="1"/>
</dbReference>
<evidence type="ECO:0008006" key="5">
    <source>
        <dbReference type="Google" id="ProtNLM"/>
    </source>
</evidence>
<dbReference type="InterPro" id="IPR037049">
    <property type="entry name" value="DUF1214_C_sf"/>
</dbReference>
<proteinExistence type="predicted"/>
<evidence type="ECO:0000313" key="4">
    <source>
        <dbReference type="Proteomes" id="UP000182229"/>
    </source>
</evidence>
<gene>
    <name evidence="3" type="ORF">BON30_24860</name>
</gene>
<dbReference type="STRING" id="83449.BON30_24860"/>
<comment type="caution">
    <text evidence="3">The sequence shown here is derived from an EMBL/GenBank/DDBJ whole genome shotgun (WGS) entry which is preliminary data.</text>
</comment>
<dbReference type="EMBL" id="MPIN01000006">
    <property type="protein sequence ID" value="OJH38495.1"/>
    <property type="molecule type" value="Genomic_DNA"/>
</dbReference>
<dbReference type="PANTHER" id="PTHR36509">
    <property type="entry name" value="BLL3101 PROTEIN"/>
    <property type="match status" value="1"/>
</dbReference>
<dbReference type="AlphaFoldDB" id="A0A1L9B8B2"/>
<evidence type="ECO:0000259" key="1">
    <source>
        <dbReference type="Pfam" id="PF06742"/>
    </source>
</evidence>